<dbReference type="KEGG" id="osg:BST96_02855"/>
<dbReference type="Pfam" id="PF01292">
    <property type="entry name" value="Ni_hydr_CYTB"/>
    <property type="match status" value="1"/>
</dbReference>
<accession>A0A1X9N5Y4</accession>
<evidence type="ECO:0000256" key="2">
    <source>
        <dbReference type="ARBA" id="ARBA00004651"/>
    </source>
</evidence>
<evidence type="ECO:0000256" key="7">
    <source>
        <dbReference type="ARBA" id="ARBA00022723"/>
    </source>
</evidence>
<dbReference type="GO" id="GO:0009055">
    <property type="term" value="F:electron transfer activity"/>
    <property type="evidence" value="ECO:0007669"/>
    <property type="project" value="InterPro"/>
</dbReference>
<evidence type="ECO:0000256" key="8">
    <source>
        <dbReference type="ARBA" id="ARBA00022982"/>
    </source>
</evidence>
<evidence type="ECO:0000256" key="5">
    <source>
        <dbReference type="ARBA" id="ARBA00022617"/>
    </source>
</evidence>
<evidence type="ECO:0000256" key="6">
    <source>
        <dbReference type="ARBA" id="ARBA00022692"/>
    </source>
</evidence>
<feature type="transmembrane region" description="Helical" evidence="13">
    <location>
        <begin position="89"/>
        <end position="109"/>
    </location>
</feature>
<dbReference type="InterPro" id="IPR011577">
    <property type="entry name" value="Cyt_b561_bac/Ni-Hgenase"/>
</dbReference>
<evidence type="ECO:0000256" key="13">
    <source>
        <dbReference type="SAM" id="Phobius"/>
    </source>
</evidence>
<dbReference type="PANTHER" id="PTHR30529:SF1">
    <property type="entry name" value="CYTOCHROME B561 HOMOLOG 2"/>
    <property type="match status" value="1"/>
</dbReference>
<organism evidence="15 16">
    <name type="scientific">Oceanicoccus sagamiensis</name>
    <dbReference type="NCBI Taxonomy" id="716816"/>
    <lineage>
        <taxon>Bacteria</taxon>
        <taxon>Pseudomonadati</taxon>
        <taxon>Pseudomonadota</taxon>
        <taxon>Gammaproteobacteria</taxon>
        <taxon>Cellvibrionales</taxon>
        <taxon>Spongiibacteraceae</taxon>
        <taxon>Oceanicoccus</taxon>
    </lineage>
</organism>
<dbReference type="SUPFAM" id="SSF81342">
    <property type="entry name" value="Transmembrane di-heme cytochromes"/>
    <property type="match status" value="1"/>
</dbReference>
<evidence type="ECO:0000256" key="11">
    <source>
        <dbReference type="ARBA" id="ARBA00023136"/>
    </source>
</evidence>
<keyword evidence="6 13" id="KW-0812">Transmembrane</keyword>
<dbReference type="AlphaFoldDB" id="A0A1X9N5Y4"/>
<keyword evidence="9 13" id="KW-1133">Transmembrane helix</keyword>
<evidence type="ECO:0000259" key="14">
    <source>
        <dbReference type="Pfam" id="PF01292"/>
    </source>
</evidence>
<feature type="domain" description="Cytochrome b561 bacterial/Ni-hydrogenase" evidence="14">
    <location>
        <begin position="10"/>
        <end position="168"/>
    </location>
</feature>
<dbReference type="RefSeq" id="WP_085757236.1">
    <property type="nucleotide sequence ID" value="NZ_CP019343.1"/>
</dbReference>
<dbReference type="OrthoDB" id="9793784at2"/>
<sequence>MLAKDHAAGYSATTVVLSWLVLISFTTTFIVSVSWPTLDVSDPVRDYRRLLHMSCGVVTAILIVLRLIWWCKNPFPKAPKGMPDNEFGLSRILVLFFYIDILGLAITGFMNSWAMSYEVSFLGLFTLPIIGGTTVSFAGYFHSAFLFFNNCMMLSFVLINLYHSLRYKVGFRRWLPGSMA</sequence>
<evidence type="ECO:0000256" key="12">
    <source>
        <dbReference type="ARBA" id="ARBA00037975"/>
    </source>
</evidence>
<feature type="transmembrane region" description="Helical" evidence="13">
    <location>
        <begin position="121"/>
        <end position="141"/>
    </location>
</feature>
<protein>
    <recommendedName>
        <fullName evidence="14">Cytochrome b561 bacterial/Ni-hydrogenase domain-containing protein</fullName>
    </recommendedName>
</protein>
<keyword evidence="16" id="KW-1185">Reference proteome</keyword>
<feature type="transmembrane region" description="Helical" evidence="13">
    <location>
        <begin position="50"/>
        <end position="69"/>
    </location>
</feature>
<proteinExistence type="inferred from homology"/>
<dbReference type="Proteomes" id="UP000193450">
    <property type="component" value="Chromosome"/>
</dbReference>
<dbReference type="GO" id="GO:0005886">
    <property type="term" value="C:plasma membrane"/>
    <property type="evidence" value="ECO:0007669"/>
    <property type="project" value="UniProtKB-SubCell"/>
</dbReference>
<evidence type="ECO:0000313" key="15">
    <source>
        <dbReference type="EMBL" id="ARN73136.1"/>
    </source>
</evidence>
<evidence type="ECO:0000313" key="16">
    <source>
        <dbReference type="Proteomes" id="UP000193450"/>
    </source>
</evidence>
<dbReference type="GO" id="GO:0020037">
    <property type="term" value="F:heme binding"/>
    <property type="evidence" value="ECO:0007669"/>
    <property type="project" value="TreeGrafter"/>
</dbReference>
<keyword evidence="7" id="KW-0479">Metal-binding</keyword>
<keyword evidence="8" id="KW-0249">Electron transport</keyword>
<dbReference type="PANTHER" id="PTHR30529">
    <property type="entry name" value="CYTOCHROME B561"/>
    <property type="match status" value="1"/>
</dbReference>
<keyword evidence="4" id="KW-1003">Cell membrane</keyword>
<feature type="transmembrane region" description="Helical" evidence="13">
    <location>
        <begin position="16"/>
        <end position="38"/>
    </location>
</feature>
<keyword evidence="10" id="KW-0408">Iron</keyword>
<comment type="cofactor">
    <cofactor evidence="1">
        <name>heme b</name>
        <dbReference type="ChEBI" id="CHEBI:60344"/>
    </cofactor>
</comment>
<keyword evidence="11 13" id="KW-0472">Membrane</keyword>
<keyword evidence="5" id="KW-0349">Heme</keyword>
<evidence type="ECO:0000256" key="10">
    <source>
        <dbReference type="ARBA" id="ARBA00023004"/>
    </source>
</evidence>
<reference evidence="15 16" key="1">
    <citation type="submission" date="2016-11" db="EMBL/GenBank/DDBJ databases">
        <title>Trade-off between light-utilization and light-protection in marine flavobacteria.</title>
        <authorList>
            <person name="Kumagai Y."/>
        </authorList>
    </citation>
    <scope>NUCLEOTIDE SEQUENCE [LARGE SCALE GENOMIC DNA]</scope>
    <source>
        <strain evidence="15 16">NBRC 107125</strain>
    </source>
</reference>
<keyword evidence="3" id="KW-0813">Transport</keyword>
<evidence type="ECO:0000256" key="9">
    <source>
        <dbReference type="ARBA" id="ARBA00022989"/>
    </source>
</evidence>
<feature type="transmembrane region" description="Helical" evidence="13">
    <location>
        <begin position="147"/>
        <end position="165"/>
    </location>
</feature>
<dbReference type="EMBL" id="CP019343">
    <property type="protein sequence ID" value="ARN73136.1"/>
    <property type="molecule type" value="Genomic_DNA"/>
</dbReference>
<dbReference type="GO" id="GO:0046872">
    <property type="term" value="F:metal ion binding"/>
    <property type="evidence" value="ECO:0007669"/>
    <property type="project" value="UniProtKB-KW"/>
</dbReference>
<comment type="subcellular location">
    <subcellularLocation>
        <location evidence="2">Cell membrane</location>
        <topology evidence="2">Multi-pass membrane protein</topology>
    </subcellularLocation>
</comment>
<evidence type="ECO:0000256" key="3">
    <source>
        <dbReference type="ARBA" id="ARBA00022448"/>
    </source>
</evidence>
<gene>
    <name evidence="15" type="ORF">BST96_02855</name>
</gene>
<dbReference type="STRING" id="716816.BST96_02855"/>
<evidence type="ECO:0000256" key="1">
    <source>
        <dbReference type="ARBA" id="ARBA00001970"/>
    </source>
</evidence>
<name>A0A1X9N5Y4_9GAMM</name>
<dbReference type="InterPro" id="IPR016174">
    <property type="entry name" value="Di-haem_cyt_TM"/>
</dbReference>
<comment type="similarity">
    <text evidence="12">Belongs to the cytochrome b561 family.</text>
</comment>
<dbReference type="InterPro" id="IPR052168">
    <property type="entry name" value="Cytochrome_b561_oxidase"/>
</dbReference>
<evidence type="ECO:0000256" key="4">
    <source>
        <dbReference type="ARBA" id="ARBA00022475"/>
    </source>
</evidence>
<dbReference type="GO" id="GO:0022904">
    <property type="term" value="P:respiratory electron transport chain"/>
    <property type="evidence" value="ECO:0007669"/>
    <property type="project" value="InterPro"/>
</dbReference>